<proteinExistence type="predicted"/>
<name>A0A0P0XT06_ORYSJ</name>
<dbReference type="EMBL" id="AP014966">
    <property type="protein sequence ID" value="BAT10245.1"/>
    <property type="molecule type" value="Genomic_DNA"/>
</dbReference>
<gene>
    <name evidence="1" type="ordered locus">Os10g0204000</name>
    <name evidence="1" type="ORF">OSNPB_100204000</name>
</gene>
<reference evidence="1 2" key="3">
    <citation type="journal article" date="2013" name="Rice">
        <title>Improvement of the Oryza sativa Nipponbare reference genome using next generation sequence and optical map data.</title>
        <authorList>
            <person name="Kawahara Y."/>
            <person name="de la Bastide M."/>
            <person name="Hamilton J.P."/>
            <person name="Kanamori H."/>
            <person name="McCombie W.R."/>
            <person name="Ouyang S."/>
            <person name="Schwartz D.C."/>
            <person name="Tanaka T."/>
            <person name="Wu J."/>
            <person name="Zhou S."/>
            <person name="Childs K.L."/>
            <person name="Davidson R.M."/>
            <person name="Lin H."/>
            <person name="Quesada-Ocampo L."/>
            <person name="Vaillancourt B."/>
            <person name="Sakai H."/>
            <person name="Lee S.S."/>
            <person name="Kim J."/>
            <person name="Numa H."/>
            <person name="Itoh T."/>
            <person name="Buell C.R."/>
            <person name="Matsumoto T."/>
        </authorList>
    </citation>
    <scope>NUCLEOTIDE SEQUENCE [LARGE SCALE GENOMIC DNA]</scope>
    <source>
        <strain evidence="2">cv. Nipponbare</strain>
    </source>
</reference>
<evidence type="ECO:0000313" key="2">
    <source>
        <dbReference type="Proteomes" id="UP000059680"/>
    </source>
</evidence>
<accession>A0A0P0XT06</accession>
<dbReference type="AlphaFoldDB" id="A0A0P0XT06"/>
<reference evidence="1 2" key="2">
    <citation type="journal article" date="2013" name="Plant Cell Physiol.">
        <title>Rice Annotation Project Database (RAP-DB): an integrative and interactive database for rice genomics.</title>
        <authorList>
            <person name="Sakai H."/>
            <person name="Lee S.S."/>
            <person name="Tanaka T."/>
            <person name="Numa H."/>
            <person name="Kim J."/>
            <person name="Kawahara Y."/>
            <person name="Wakimoto H."/>
            <person name="Yang C.C."/>
            <person name="Iwamoto M."/>
            <person name="Abe T."/>
            <person name="Yamada Y."/>
            <person name="Muto A."/>
            <person name="Inokuchi H."/>
            <person name="Ikemura T."/>
            <person name="Matsumoto T."/>
            <person name="Sasaki T."/>
            <person name="Itoh T."/>
        </authorList>
    </citation>
    <scope>NUCLEOTIDE SEQUENCE [LARGE SCALE GENOMIC DNA]</scope>
    <source>
        <strain evidence="2">cv. Nipponbare</strain>
    </source>
</reference>
<sequence>MAADYDKDIRDGLSIQALGEYLVLSDMVARISLDSTSRDVVVWKAASNGEFSVRTASLLATVDRKDGVPAWQDHLEVSCAGETQVLYVP</sequence>
<dbReference type="PaxDb" id="39947-A0A0P0XT06"/>
<reference evidence="2" key="1">
    <citation type="journal article" date="2005" name="Nature">
        <title>The map-based sequence of the rice genome.</title>
        <authorList>
            <consortium name="International rice genome sequencing project (IRGSP)"/>
            <person name="Matsumoto T."/>
            <person name="Wu J."/>
            <person name="Kanamori H."/>
            <person name="Katayose Y."/>
            <person name="Fujisawa M."/>
            <person name="Namiki N."/>
            <person name="Mizuno H."/>
            <person name="Yamamoto K."/>
            <person name="Antonio B.A."/>
            <person name="Baba T."/>
            <person name="Sakata K."/>
            <person name="Nagamura Y."/>
            <person name="Aoki H."/>
            <person name="Arikawa K."/>
            <person name="Arita K."/>
            <person name="Bito T."/>
            <person name="Chiden Y."/>
            <person name="Fujitsuka N."/>
            <person name="Fukunaka R."/>
            <person name="Hamada M."/>
            <person name="Harada C."/>
            <person name="Hayashi A."/>
            <person name="Hijishita S."/>
            <person name="Honda M."/>
            <person name="Hosokawa S."/>
            <person name="Ichikawa Y."/>
            <person name="Idonuma A."/>
            <person name="Iijima M."/>
            <person name="Ikeda M."/>
            <person name="Ikeno M."/>
            <person name="Ito K."/>
            <person name="Ito S."/>
            <person name="Ito T."/>
            <person name="Ito Y."/>
            <person name="Ito Y."/>
            <person name="Iwabuchi A."/>
            <person name="Kamiya K."/>
            <person name="Karasawa W."/>
            <person name="Kurita K."/>
            <person name="Katagiri S."/>
            <person name="Kikuta A."/>
            <person name="Kobayashi H."/>
            <person name="Kobayashi N."/>
            <person name="Machita K."/>
            <person name="Maehara T."/>
            <person name="Masukawa M."/>
            <person name="Mizubayashi T."/>
            <person name="Mukai Y."/>
            <person name="Nagasaki H."/>
            <person name="Nagata Y."/>
            <person name="Naito S."/>
            <person name="Nakashima M."/>
            <person name="Nakama Y."/>
            <person name="Nakamichi Y."/>
            <person name="Nakamura M."/>
            <person name="Meguro A."/>
            <person name="Negishi M."/>
            <person name="Ohta I."/>
            <person name="Ohta T."/>
            <person name="Okamoto M."/>
            <person name="Ono N."/>
            <person name="Saji S."/>
            <person name="Sakaguchi M."/>
            <person name="Sakai K."/>
            <person name="Shibata M."/>
            <person name="Shimokawa T."/>
            <person name="Song J."/>
            <person name="Takazaki Y."/>
            <person name="Terasawa K."/>
            <person name="Tsugane M."/>
            <person name="Tsuji K."/>
            <person name="Ueda S."/>
            <person name="Waki K."/>
            <person name="Yamagata H."/>
            <person name="Yamamoto M."/>
            <person name="Yamamoto S."/>
            <person name="Yamane H."/>
            <person name="Yoshiki S."/>
            <person name="Yoshihara R."/>
            <person name="Yukawa K."/>
            <person name="Zhong H."/>
            <person name="Yano M."/>
            <person name="Yuan Q."/>
            <person name="Ouyang S."/>
            <person name="Liu J."/>
            <person name="Jones K.M."/>
            <person name="Gansberger K."/>
            <person name="Moffat K."/>
            <person name="Hill J."/>
            <person name="Bera J."/>
            <person name="Fadrosh D."/>
            <person name="Jin S."/>
            <person name="Johri S."/>
            <person name="Kim M."/>
            <person name="Overton L."/>
            <person name="Reardon M."/>
            <person name="Tsitrin T."/>
            <person name="Vuong H."/>
            <person name="Weaver B."/>
            <person name="Ciecko A."/>
            <person name="Tallon L."/>
            <person name="Jackson J."/>
            <person name="Pai G."/>
            <person name="Aken S.V."/>
            <person name="Utterback T."/>
            <person name="Reidmuller S."/>
            <person name="Feldblyum T."/>
            <person name="Hsiao J."/>
            <person name="Zismann V."/>
            <person name="Iobst S."/>
            <person name="de Vazeille A.R."/>
            <person name="Buell C.R."/>
            <person name="Ying K."/>
            <person name="Li Y."/>
            <person name="Lu T."/>
            <person name="Huang Y."/>
            <person name="Zhao Q."/>
            <person name="Feng Q."/>
            <person name="Zhang L."/>
            <person name="Zhu J."/>
            <person name="Weng Q."/>
            <person name="Mu J."/>
            <person name="Lu Y."/>
            <person name="Fan D."/>
            <person name="Liu Y."/>
            <person name="Guan J."/>
            <person name="Zhang Y."/>
            <person name="Yu S."/>
            <person name="Liu X."/>
            <person name="Zhang Y."/>
            <person name="Hong G."/>
            <person name="Han B."/>
            <person name="Choisne N."/>
            <person name="Demange N."/>
            <person name="Orjeda G."/>
            <person name="Samain S."/>
            <person name="Cattolico L."/>
            <person name="Pelletier E."/>
            <person name="Couloux A."/>
            <person name="Segurens B."/>
            <person name="Wincker P."/>
            <person name="D'Hont A."/>
            <person name="Scarpelli C."/>
            <person name="Weissenbach J."/>
            <person name="Salanoubat M."/>
            <person name="Quetier F."/>
            <person name="Yu Y."/>
            <person name="Kim H.R."/>
            <person name="Rambo T."/>
            <person name="Currie J."/>
            <person name="Collura K."/>
            <person name="Luo M."/>
            <person name="Yang T."/>
            <person name="Ammiraju J.S.S."/>
            <person name="Engler F."/>
            <person name="Soderlund C."/>
            <person name="Wing R.A."/>
            <person name="Palmer L.E."/>
            <person name="de la Bastide M."/>
            <person name="Spiegel L."/>
            <person name="Nascimento L."/>
            <person name="Zutavern T."/>
            <person name="O'Shaughnessy A."/>
            <person name="Dike S."/>
            <person name="Dedhia N."/>
            <person name="Preston R."/>
            <person name="Balija V."/>
            <person name="McCombie W.R."/>
            <person name="Chow T."/>
            <person name="Chen H."/>
            <person name="Chung M."/>
            <person name="Chen C."/>
            <person name="Shaw J."/>
            <person name="Wu H."/>
            <person name="Hsiao K."/>
            <person name="Chao Y."/>
            <person name="Chu M."/>
            <person name="Cheng C."/>
            <person name="Hour A."/>
            <person name="Lee P."/>
            <person name="Lin S."/>
            <person name="Lin Y."/>
            <person name="Liou J."/>
            <person name="Liu S."/>
            <person name="Hsing Y."/>
            <person name="Raghuvanshi S."/>
            <person name="Mohanty A."/>
            <person name="Bharti A.K."/>
            <person name="Gaur A."/>
            <person name="Gupta V."/>
            <person name="Kumar D."/>
            <person name="Ravi V."/>
            <person name="Vij S."/>
            <person name="Kapur A."/>
            <person name="Khurana P."/>
            <person name="Khurana P."/>
            <person name="Khurana J.P."/>
            <person name="Tyagi A.K."/>
            <person name="Gaikwad K."/>
            <person name="Singh A."/>
            <person name="Dalal V."/>
            <person name="Srivastava S."/>
            <person name="Dixit A."/>
            <person name="Pal A.K."/>
            <person name="Ghazi I.A."/>
            <person name="Yadav M."/>
            <person name="Pandit A."/>
            <person name="Bhargava A."/>
            <person name="Sureshbabu K."/>
            <person name="Batra K."/>
            <person name="Sharma T.R."/>
            <person name="Mohapatra T."/>
            <person name="Singh N.K."/>
            <person name="Messing J."/>
            <person name="Nelson A.B."/>
            <person name="Fuks G."/>
            <person name="Kavchok S."/>
            <person name="Keizer G."/>
            <person name="Linton E."/>
            <person name="Llaca V."/>
            <person name="Song R."/>
            <person name="Tanyolac B."/>
            <person name="Young S."/>
            <person name="Ho-Il K."/>
            <person name="Hahn J.H."/>
            <person name="Sangsakoo G."/>
            <person name="Vanavichit A."/>
            <person name="de Mattos Luiz.A.T."/>
            <person name="Zimmer P.D."/>
            <person name="Malone G."/>
            <person name="Dellagostin O."/>
            <person name="de Oliveira A.C."/>
            <person name="Bevan M."/>
            <person name="Bancroft I."/>
            <person name="Minx P."/>
            <person name="Cordum H."/>
            <person name="Wilson R."/>
            <person name="Cheng Z."/>
            <person name="Jin W."/>
            <person name="Jiang J."/>
            <person name="Leong S.A."/>
            <person name="Iwama H."/>
            <person name="Gojobori T."/>
            <person name="Itoh T."/>
            <person name="Niimura Y."/>
            <person name="Fujii Y."/>
            <person name="Habara T."/>
            <person name="Sakai H."/>
            <person name="Sato Y."/>
            <person name="Wilson G."/>
            <person name="Kumar K."/>
            <person name="McCouch S."/>
            <person name="Juretic N."/>
            <person name="Hoen D."/>
            <person name="Wright S."/>
            <person name="Bruskiewich R."/>
            <person name="Bureau T."/>
            <person name="Miyao A."/>
            <person name="Hirochika H."/>
            <person name="Nishikawa T."/>
            <person name="Kadowaki K."/>
            <person name="Sugiura M."/>
            <person name="Burr B."/>
            <person name="Sasaki T."/>
        </authorList>
    </citation>
    <scope>NUCLEOTIDE SEQUENCE [LARGE SCALE GENOMIC DNA]</scope>
    <source>
        <strain evidence="2">cv. Nipponbare</strain>
    </source>
</reference>
<protein>
    <submittedName>
        <fullName evidence="1">Os10g0204000 protein</fullName>
    </submittedName>
</protein>
<organism evidence="1 2">
    <name type="scientific">Oryza sativa subsp. japonica</name>
    <name type="common">Rice</name>
    <dbReference type="NCBI Taxonomy" id="39947"/>
    <lineage>
        <taxon>Eukaryota</taxon>
        <taxon>Viridiplantae</taxon>
        <taxon>Streptophyta</taxon>
        <taxon>Embryophyta</taxon>
        <taxon>Tracheophyta</taxon>
        <taxon>Spermatophyta</taxon>
        <taxon>Magnoliopsida</taxon>
        <taxon>Liliopsida</taxon>
        <taxon>Poales</taxon>
        <taxon>Poaceae</taxon>
        <taxon>BOP clade</taxon>
        <taxon>Oryzoideae</taxon>
        <taxon>Oryzeae</taxon>
        <taxon>Oryzinae</taxon>
        <taxon>Oryza</taxon>
        <taxon>Oryza sativa</taxon>
    </lineage>
</organism>
<dbReference type="Proteomes" id="UP000059680">
    <property type="component" value="Chromosome 10"/>
</dbReference>
<dbReference type="InParanoid" id="A0A0P0XT06"/>
<evidence type="ECO:0000313" key="1">
    <source>
        <dbReference type="EMBL" id="BAT10245.1"/>
    </source>
</evidence>
<keyword evidence="2" id="KW-1185">Reference proteome</keyword>